<accession>A0A2S4VVL2</accession>
<gene>
    <name evidence="2" type="ORF">PSHT_07748</name>
</gene>
<evidence type="ECO:0000313" key="3">
    <source>
        <dbReference type="Proteomes" id="UP000238274"/>
    </source>
</evidence>
<dbReference type="EMBL" id="PKSM01000096">
    <property type="protein sequence ID" value="POW13564.1"/>
    <property type="molecule type" value="Genomic_DNA"/>
</dbReference>
<dbReference type="AlphaFoldDB" id="A0A2S4VVL2"/>
<proteinExistence type="predicted"/>
<evidence type="ECO:0000313" key="2">
    <source>
        <dbReference type="EMBL" id="POW13564.1"/>
    </source>
</evidence>
<sequence>MSPRTRVMLVLAQPRRTTQRFRSQAYLDGRLAEFNAEVKRRESSGLTLKSVTRSGPIHTANRISLVQPSHHHLHHAITKHQHTDQSQGPQPTPSAPPKTYQSNHFPNTHRLANLYQKVDEDKPECLNEPAQEPSHAFWKASFPGRTMALMI</sequence>
<comment type="caution">
    <text evidence="2">The sequence shown here is derived from an EMBL/GenBank/DDBJ whole genome shotgun (WGS) entry which is preliminary data.</text>
</comment>
<evidence type="ECO:0000256" key="1">
    <source>
        <dbReference type="SAM" id="MobiDB-lite"/>
    </source>
</evidence>
<feature type="compositionally biased region" description="Basic residues" evidence="1">
    <location>
        <begin position="69"/>
        <end position="80"/>
    </location>
</feature>
<reference evidence="3" key="2">
    <citation type="journal article" date="2018" name="BMC Genomics">
        <title>Genomic insights into host adaptation between the wheat stripe rust pathogen (Puccinia striiformis f. sp. tritici) and the barley stripe rust pathogen (Puccinia striiformis f. sp. hordei).</title>
        <authorList>
            <person name="Xia C."/>
            <person name="Wang M."/>
            <person name="Yin C."/>
            <person name="Cornejo O.E."/>
            <person name="Hulbert S.H."/>
            <person name="Chen X."/>
        </authorList>
    </citation>
    <scope>NUCLEOTIDE SEQUENCE [LARGE SCALE GENOMIC DNA]</scope>
    <source>
        <strain evidence="3">93TX-2</strain>
    </source>
</reference>
<dbReference type="Proteomes" id="UP000238274">
    <property type="component" value="Unassembled WGS sequence"/>
</dbReference>
<organism evidence="2 3">
    <name type="scientific">Puccinia striiformis</name>
    <dbReference type="NCBI Taxonomy" id="27350"/>
    <lineage>
        <taxon>Eukaryota</taxon>
        <taxon>Fungi</taxon>
        <taxon>Dikarya</taxon>
        <taxon>Basidiomycota</taxon>
        <taxon>Pucciniomycotina</taxon>
        <taxon>Pucciniomycetes</taxon>
        <taxon>Pucciniales</taxon>
        <taxon>Pucciniaceae</taxon>
        <taxon>Puccinia</taxon>
    </lineage>
</organism>
<reference evidence="2 3" key="1">
    <citation type="submission" date="2017-12" db="EMBL/GenBank/DDBJ databases">
        <title>Gene loss provides genomic basis for host adaptation in cereal stripe rust fungi.</title>
        <authorList>
            <person name="Xia C."/>
        </authorList>
    </citation>
    <scope>NUCLEOTIDE SEQUENCE [LARGE SCALE GENOMIC DNA]</scope>
    <source>
        <strain evidence="2 3">93TX-2</strain>
    </source>
</reference>
<reference evidence="3" key="3">
    <citation type="journal article" date="2018" name="Mol. Plant Microbe Interact.">
        <title>Genome sequence resources for the wheat stripe rust pathogen (Puccinia striiformis f. sp. tritici) and the barley stripe rust pathogen (Puccinia striiformis f. sp. hordei).</title>
        <authorList>
            <person name="Xia C."/>
            <person name="Wang M."/>
            <person name="Yin C."/>
            <person name="Cornejo O.E."/>
            <person name="Hulbert S.H."/>
            <person name="Chen X."/>
        </authorList>
    </citation>
    <scope>NUCLEOTIDE SEQUENCE [LARGE SCALE GENOMIC DNA]</scope>
    <source>
        <strain evidence="3">93TX-2</strain>
    </source>
</reference>
<protein>
    <submittedName>
        <fullName evidence="2">Uncharacterized protein</fullName>
    </submittedName>
</protein>
<feature type="region of interest" description="Disordered" evidence="1">
    <location>
        <begin position="69"/>
        <end position="106"/>
    </location>
</feature>
<dbReference type="VEuPathDB" id="FungiDB:PSHT_07748"/>
<name>A0A2S4VVL2_9BASI</name>
<keyword evidence="3" id="KW-1185">Reference proteome</keyword>